<dbReference type="InterPro" id="IPR005821">
    <property type="entry name" value="Ion_trans_dom"/>
</dbReference>
<dbReference type="InterPro" id="IPR018247">
    <property type="entry name" value="EF_Hand_1_Ca_BS"/>
</dbReference>
<evidence type="ECO:0000313" key="1">
    <source>
        <dbReference type="EMBL" id="CAK9083580.1"/>
    </source>
</evidence>
<evidence type="ECO:0000313" key="2">
    <source>
        <dbReference type="Proteomes" id="UP001642484"/>
    </source>
</evidence>
<dbReference type="Gene3D" id="1.10.287.70">
    <property type="match status" value="1"/>
</dbReference>
<dbReference type="Gene3D" id="1.20.120.350">
    <property type="entry name" value="Voltage-gated potassium channels. Chain C"/>
    <property type="match status" value="1"/>
</dbReference>
<reference evidence="1 2" key="1">
    <citation type="submission" date="2024-02" db="EMBL/GenBank/DDBJ databases">
        <authorList>
            <person name="Chen Y."/>
            <person name="Shah S."/>
            <person name="Dougan E. K."/>
            <person name="Thang M."/>
            <person name="Chan C."/>
        </authorList>
    </citation>
    <scope>NUCLEOTIDE SEQUENCE [LARGE SCALE GENOMIC DNA]</scope>
</reference>
<dbReference type="InterPro" id="IPR027359">
    <property type="entry name" value="Volt_channel_dom_sf"/>
</dbReference>
<gene>
    <name evidence="1" type="ORF">CCMP2556_LOCUS40729</name>
</gene>
<dbReference type="PANTHER" id="PTHR10037">
    <property type="entry name" value="VOLTAGE-GATED CATION CHANNEL CALCIUM AND SODIUM"/>
    <property type="match status" value="1"/>
</dbReference>
<dbReference type="SUPFAM" id="SSF81324">
    <property type="entry name" value="Voltage-gated potassium channels"/>
    <property type="match status" value="1"/>
</dbReference>
<dbReference type="Proteomes" id="UP001642484">
    <property type="component" value="Unassembled WGS sequence"/>
</dbReference>
<keyword evidence="2" id="KW-1185">Reference proteome</keyword>
<dbReference type="Pfam" id="PF00520">
    <property type="entry name" value="Ion_trans"/>
    <property type="match status" value="1"/>
</dbReference>
<dbReference type="PROSITE" id="PS00018">
    <property type="entry name" value="EF_HAND_1"/>
    <property type="match status" value="1"/>
</dbReference>
<dbReference type="EMBL" id="CAXAMN010024073">
    <property type="protein sequence ID" value="CAK9083580.1"/>
    <property type="molecule type" value="Genomic_DNA"/>
</dbReference>
<dbReference type="InterPro" id="IPR043203">
    <property type="entry name" value="VGCC_Ca_Na"/>
</dbReference>
<organism evidence="1 2">
    <name type="scientific">Durusdinium trenchii</name>
    <dbReference type="NCBI Taxonomy" id="1381693"/>
    <lineage>
        <taxon>Eukaryota</taxon>
        <taxon>Sar</taxon>
        <taxon>Alveolata</taxon>
        <taxon>Dinophyceae</taxon>
        <taxon>Suessiales</taxon>
        <taxon>Symbiodiniaceae</taxon>
        <taxon>Durusdinium</taxon>
    </lineage>
</organism>
<accession>A0ABP0Q5R1</accession>
<comment type="caution">
    <text evidence="1">The sequence shown here is derived from an EMBL/GenBank/DDBJ whole genome shotgun (WGS) entry which is preliminary data.</text>
</comment>
<proteinExistence type="predicted"/>
<dbReference type="PANTHER" id="PTHR10037:SF62">
    <property type="entry name" value="SODIUM CHANNEL PROTEIN 60E"/>
    <property type="match status" value="1"/>
</dbReference>
<name>A0ABP0Q5R1_9DINO</name>
<sequence>MEELEDEVVEAPHASQKVQLPSSQENLDVLGNATGKLPHLKTPSNEGLGGDLSHWLLQLRDDLFRRLDGQDLMLSILIGGDFDAQSVVTELSTNFLDSCHEKASDNEKPTDEEVEAELTVSSKATNQTPEVPKRKSFVPKLWSTFTDYDLALQEKHDEREAHRVRRLFATRDGKPTGIPWRYRIVKNSIFDSFCALMVLANCVFLGAEVQMSIADPMLPTFMRVMSFMFTFWFLLELVLRVAADGCQYFIGPDWMWSWLDLLVVLTSIWEVVGDIAMAVQVNNQTPETSVGDVGGMSSLKAFRIIRITRVIKVVRLMRVFRFVMAFRTLIASIAETLKSLFWALMLLGVVIYVFAVLFTQAVNDYIAEPDNPMPEELRVLAVKYFGSLYDTMLSLFESIANGVSWNQVLAPLRYISPIWAVVYLFYIFFTYFTVLNVVTAVFCQAAVETAQNDHAAMVQSVLKNKKAHCEKLQHLFSTLGDQCTGTITFKMLQDRMNCPKVRAYFEVLGLDIWDAWSFFKLLDDDASGDVAVEDFLLGCLRLRGQASAIDMGKLLHDQTWLMKNLGKFQTHVAQEFHHLRKEIRAIEPKLNSKSPVSVSRSITRGKSPLPSSSATTPTMSRHIDELAQIVKTSRELRDVSLERKSPRAERLQTGEGEG</sequence>
<protein>
    <submittedName>
        <fullName evidence="1">Uncharacterized protein</fullName>
    </submittedName>
</protein>